<sequence>MLVSVADPAQSPLADLTWPLRTERLEIRPATPPDAEATWRYRRLDAVNHWLTRAPATLEAYREHFADPESLAKTLVVERTGEVIGDLMVAVEDAWAQVEVAERARAVQAELGWALHPDHTGRGYATEAVRELIRLCFEDLGLRRVMANCFAENEASWRLMERVGMRRELYTVRESLHRSRGWLDGMGYALLRDEWAQRGGTRLASPS</sequence>
<name>A0ABP8EX18_9MICO</name>
<comment type="caution">
    <text evidence="2">The sequence shown here is derived from an EMBL/GenBank/DDBJ whole genome shotgun (WGS) entry which is preliminary data.</text>
</comment>
<dbReference type="EMBL" id="BAABBA010000013">
    <property type="protein sequence ID" value="GAA4288352.1"/>
    <property type="molecule type" value="Genomic_DNA"/>
</dbReference>
<dbReference type="InterPro" id="IPR016181">
    <property type="entry name" value="Acyl_CoA_acyltransferase"/>
</dbReference>
<dbReference type="InterPro" id="IPR051531">
    <property type="entry name" value="N-acetyltransferase"/>
</dbReference>
<evidence type="ECO:0000259" key="1">
    <source>
        <dbReference type="PROSITE" id="PS51186"/>
    </source>
</evidence>
<organism evidence="2 3">
    <name type="scientific">Georgenia daeguensis</name>
    <dbReference type="NCBI Taxonomy" id="908355"/>
    <lineage>
        <taxon>Bacteria</taxon>
        <taxon>Bacillati</taxon>
        <taxon>Actinomycetota</taxon>
        <taxon>Actinomycetes</taxon>
        <taxon>Micrococcales</taxon>
        <taxon>Bogoriellaceae</taxon>
        <taxon>Georgenia</taxon>
    </lineage>
</organism>
<gene>
    <name evidence="2" type="ORF">GCM10022262_27120</name>
</gene>
<dbReference type="PANTHER" id="PTHR43792">
    <property type="entry name" value="GNAT FAMILY, PUTATIVE (AFU_ORTHOLOGUE AFUA_3G00765)-RELATED-RELATED"/>
    <property type="match status" value="1"/>
</dbReference>
<reference evidence="3" key="1">
    <citation type="journal article" date="2019" name="Int. J. Syst. Evol. Microbiol.">
        <title>The Global Catalogue of Microorganisms (GCM) 10K type strain sequencing project: providing services to taxonomists for standard genome sequencing and annotation.</title>
        <authorList>
            <consortium name="The Broad Institute Genomics Platform"/>
            <consortium name="The Broad Institute Genome Sequencing Center for Infectious Disease"/>
            <person name="Wu L."/>
            <person name="Ma J."/>
        </authorList>
    </citation>
    <scope>NUCLEOTIDE SEQUENCE [LARGE SCALE GENOMIC DNA]</scope>
    <source>
        <strain evidence="3">JCM 17459</strain>
    </source>
</reference>
<protein>
    <submittedName>
        <fullName evidence="2">GNAT family protein</fullName>
    </submittedName>
</protein>
<dbReference type="SUPFAM" id="SSF55729">
    <property type="entry name" value="Acyl-CoA N-acyltransferases (Nat)"/>
    <property type="match status" value="1"/>
</dbReference>
<evidence type="ECO:0000313" key="2">
    <source>
        <dbReference type="EMBL" id="GAA4288352.1"/>
    </source>
</evidence>
<evidence type="ECO:0000313" key="3">
    <source>
        <dbReference type="Proteomes" id="UP001499841"/>
    </source>
</evidence>
<dbReference type="PROSITE" id="PS51186">
    <property type="entry name" value="GNAT"/>
    <property type="match status" value="1"/>
</dbReference>
<dbReference type="InterPro" id="IPR000182">
    <property type="entry name" value="GNAT_dom"/>
</dbReference>
<dbReference type="Pfam" id="PF13302">
    <property type="entry name" value="Acetyltransf_3"/>
    <property type="match status" value="1"/>
</dbReference>
<feature type="domain" description="N-acetyltransferase" evidence="1">
    <location>
        <begin position="25"/>
        <end position="193"/>
    </location>
</feature>
<dbReference type="Gene3D" id="3.40.630.30">
    <property type="match status" value="1"/>
</dbReference>
<dbReference type="Proteomes" id="UP001499841">
    <property type="component" value="Unassembled WGS sequence"/>
</dbReference>
<accession>A0ABP8EX18</accession>
<proteinExistence type="predicted"/>
<keyword evidence="3" id="KW-1185">Reference proteome</keyword>